<comment type="caution">
    <text evidence="3">The sequence shown here is derived from an EMBL/GenBank/DDBJ whole genome shotgun (WGS) entry which is preliminary data.</text>
</comment>
<evidence type="ECO:0000313" key="3">
    <source>
        <dbReference type="EMBL" id="EME58584.1"/>
    </source>
</evidence>
<reference evidence="3 4" key="1">
    <citation type="journal article" date="2013" name="Genome Announc.">
        <title>Draft Genome Sequence of Amycolatopsis decaplanina Strain DSM 44594T.</title>
        <authorList>
            <person name="Kaur N."/>
            <person name="Kumar S."/>
            <person name="Bala M."/>
            <person name="Raghava G.P."/>
            <person name="Mayilraj S."/>
        </authorList>
    </citation>
    <scope>NUCLEOTIDE SEQUENCE [LARGE SCALE GENOMIC DNA]</scope>
    <source>
        <strain evidence="3 4">DSM 44594</strain>
    </source>
</reference>
<evidence type="ECO:0000256" key="2">
    <source>
        <dbReference type="SAM" id="Phobius"/>
    </source>
</evidence>
<dbReference type="Proteomes" id="UP000054226">
    <property type="component" value="Unassembled WGS sequence"/>
</dbReference>
<feature type="compositionally biased region" description="Basic and acidic residues" evidence="1">
    <location>
        <begin position="56"/>
        <end position="73"/>
    </location>
</feature>
<dbReference type="RefSeq" id="WP_007031540.1">
    <property type="nucleotide sequence ID" value="NZ_AOHO01000055.1"/>
</dbReference>
<sequence>MKRRHLPLYAIALAILIVGLMLTGVPAQLILFGLLVPACPLMMLLMMGGHGGPGRHTGDRGDHQSGHTDRPAS</sequence>
<feature type="transmembrane region" description="Helical" evidence="2">
    <location>
        <begin position="29"/>
        <end position="47"/>
    </location>
</feature>
<proteinExistence type="predicted"/>
<accession>M2ZE09</accession>
<keyword evidence="2" id="KW-1133">Transmembrane helix</keyword>
<evidence type="ECO:0008006" key="5">
    <source>
        <dbReference type="Google" id="ProtNLM"/>
    </source>
</evidence>
<keyword evidence="2" id="KW-0812">Transmembrane</keyword>
<dbReference type="EMBL" id="AOHO01000055">
    <property type="protein sequence ID" value="EME58584.1"/>
    <property type="molecule type" value="Genomic_DNA"/>
</dbReference>
<gene>
    <name evidence="3" type="ORF">H074_18433</name>
</gene>
<dbReference type="AlphaFoldDB" id="M2ZE09"/>
<feature type="region of interest" description="Disordered" evidence="1">
    <location>
        <begin position="53"/>
        <end position="73"/>
    </location>
</feature>
<organism evidence="3 4">
    <name type="scientific">Amycolatopsis decaplanina DSM 44594</name>
    <dbReference type="NCBI Taxonomy" id="1284240"/>
    <lineage>
        <taxon>Bacteria</taxon>
        <taxon>Bacillati</taxon>
        <taxon>Actinomycetota</taxon>
        <taxon>Actinomycetes</taxon>
        <taxon>Pseudonocardiales</taxon>
        <taxon>Pseudonocardiaceae</taxon>
        <taxon>Amycolatopsis</taxon>
    </lineage>
</organism>
<evidence type="ECO:0000256" key="1">
    <source>
        <dbReference type="SAM" id="MobiDB-lite"/>
    </source>
</evidence>
<protein>
    <recommendedName>
        <fullName evidence="5">DUF2933 domain-containing protein</fullName>
    </recommendedName>
</protein>
<evidence type="ECO:0000313" key="4">
    <source>
        <dbReference type="Proteomes" id="UP000054226"/>
    </source>
</evidence>
<name>M2ZE09_9PSEU</name>
<keyword evidence="4" id="KW-1185">Reference proteome</keyword>
<keyword evidence="2" id="KW-0472">Membrane</keyword>
<dbReference type="PATRIC" id="fig|1284240.4.peg.3745"/>
<feature type="transmembrane region" description="Helical" evidence="2">
    <location>
        <begin position="7"/>
        <end position="23"/>
    </location>
</feature>